<dbReference type="RefSeq" id="WP_170193306.1">
    <property type="nucleotide sequence ID" value="NZ_JABBNB010000005.1"/>
</dbReference>
<gene>
    <name evidence="1" type="ORF">HH308_06185</name>
</gene>
<comment type="caution">
    <text evidence="1">The sequence shown here is derived from an EMBL/GenBank/DDBJ whole genome shotgun (WGS) entry which is preliminary data.</text>
</comment>
<accession>A0A848KR03</accession>
<sequence>MELLDFATVGARLGIEPTSVRRRHYRATRRRERGIPAKRSDLPAPDAIVHGLPVWRASTIDRWINRLPGAIGDRYRQMNGEHDG</sequence>
<dbReference type="EMBL" id="JABBNB010000005">
    <property type="protein sequence ID" value="NMO00800.1"/>
    <property type="molecule type" value="Genomic_DNA"/>
</dbReference>
<reference evidence="1 2" key="1">
    <citation type="submission" date="2020-04" db="EMBL/GenBank/DDBJ databases">
        <title>Gordonia sp. nov. TBRC 11910.</title>
        <authorList>
            <person name="Suriyachadkun C."/>
        </authorList>
    </citation>
    <scope>NUCLEOTIDE SEQUENCE [LARGE SCALE GENOMIC DNA]</scope>
    <source>
        <strain evidence="1 2">TBRC 11910</strain>
    </source>
</reference>
<proteinExistence type="predicted"/>
<name>A0A848KR03_9ACTN</name>
<keyword evidence="2" id="KW-1185">Reference proteome</keyword>
<evidence type="ECO:0008006" key="3">
    <source>
        <dbReference type="Google" id="ProtNLM"/>
    </source>
</evidence>
<evidence type="ECO:0000313" key="1">
    <source>
        <dbReference type="EMBL" id="NMO00800.1"/>
    </source>
</evidence>
<organism evidence="1 2">
    <name type="scientific">Gordonia asplenii</name>
    <dbReference type="NCBI Taxonomy" id="2725283"/>
    <lineage>
        <taxon>Bacteria</taxon>
        <taxon>Bacillati</taxon>
        <taxon>Actinomycetota</taxon>
        <taxon>Actinomycetes</taxon>
        <taxon>Mycobacteriales</taxon>
        <taxon>Gordoniaceae</taxon>
        <taxon>Gordonia</taxon>
    </lineage>
</organism>
<dbReference type="Proteomes" id="UP000550729">
    <property type="component" value="Unassembled WGS sequence"/>
</dbReference>
<evidence type="ECO:0000313" key="2">
    <source>
        <dbReference type="Proteomes" id="UP000550729"/>
    </source>
</evidence>
<protein>
    <recommendedName>
        <fullName evidence="3">DNA-binding protein</fullName>
    </recommendedName>
</protein>
<dbReference type="AlphaFoldDB" id="A0A848KR03"/>